<protein>
    <submittedName>
        <fullName evidence="3">Uncharacterized protein LOC117563534</fullName>
    </submittedName>
</protein>
<dbReference type="GeneID" id="117563534"/>
<name>A0A6P8WEY8_DROAB</name>
<proteinExistence type="predicted"/>
<evidence type="ECO:0000313" key="2">
    <source>
        <dbReference type="Proteomes" id="UP000515160"/>
    </source>
</evidence>
<keyword evidence="1" id="KW-0472">Membrane</keyword>
<evidence type="ECO:0000313" key="3">
    <source>
        <dbReference type="RefSeq" id="XP_034097838.1"/>
    </source>
</evidence>
<sequence>MQNMFKVNLFRHWMDSGYQKSCSFREERLRDYWDYVMEFSMGRYEKFSLMFCFVLGMSFFGAYCSIREYVHIYRYPNCTLSMSRPRRFNVFSSQMLRKARLCGALLMCHCWLLLVYGLLSVKPYFLLPWLFVNSIVLKLDILLWIVDLVTGRVQLQSKTLYAILRLICSLALVNCVRKVFDNAIKSNLVEAFRFFGLTR</sequence>
<organism evidence="2 3">
    <name type="scientific">Drosophila albomicans</name>
    <name type="common">Fruit fly</name>
    <dbReference type="NCBI Taxonomy" id="7291"/>
    <lineage>
        <taxon>Eukaryota</taxon>
        <taxon>Metazoa</taxon>
        <taxon>Ecdysozoa</taxon>
        <taxon>Arthropoda</taxon>
        <taxon>Hexapoda</taxon>
        <taxon>Insecta</taxon>
        <taxon>Pterygota</taxon>
        <taxon>Neoptera</taxon>
        <taxon>Endopterygota</taxon>
        <taxon>Diptera</taxon>
        <taxon>Brachycera</taxon>
        <taxon>Muscomorpha</taxon>
        <taxon>Ephydroidea</taxon>
        <taxon>Drosophilidae</taxon>
        <taxon>Drosophila</taxon>
    </lineage>
</organism>
<dbReference type="RefSeq" id="XP_034097838.1">
    <property type="nucleotide sequence ID" value="XM_034241947.2"/>
</dbReference>
<reference evidence="3" key="1">
    <citation type="submission" date="2025-08" db="UniProtKB">
        <authorList>
            <consortium name="RefSeq"/>
        </authorList>
    </citation>
    <scope>IDENTIFICATION</scope>
    <source>
        <strain evidence="3">15112-1751.03</strain>
        <tissue evidence="3">Whole Adult</tissue>
    </source>
</reference>
<evidence type="ECO:0000256" key="1">
    <source>
        <dbReference type="SAM" id="Phobius"/>
    </source>
</evidence>
<dbReference type="Proteomes" id="UP000515160">
    <property type="component" value="Chromosome X"/>
</dbReference>
<dbReference type="AlphaFoldDB" id="A0A6P8WEY8"/>
<keyword evidence="2" id="KW-1185">Reference proteome</keyword>
<feature type="transmembrane region" description="Helical" evidence="1">
    <location>
        <begin position="101"/>
        <end position="119"/>
    </location>
</feature>
<feature type="transmembrane region" description="Helical" evidence="1">
    <location>
        <begin position="125"/>
        <end position="148"/>
    </location>
</feature>
<gene>
    <name evidence="3" type="primary">LOC117563534</name>
</gene>
<keyword evidence="1" id="KW-0812">Transmembrane</keyword>
<accession>A0A6P8WEY8</accession>
<keyword evidence="1" id="KW-1133">Transmembrane helix</keyword>
<dbReference type="OrthoDB" id="7968664at2759"/>
<feature type="transmembrane region" description="Helical" evidence="1">
    <location>
        <begin position="47"/>
        <end position="66"/>
    </location>
</feature>